<proteinExistence type="predicted"/>
<accession>A0ABW4G4K9</accession>
<organism evidence="1 2">
    <name type="scientific">Nonomuraea guangzhouensis</name>
    <dbReference type="NCBI Taxonomy" id="1291555"/>
    <lineage>
        <taxon>Bacteria</taxon>
        <taxon>Bacillati</taxon>
        <taxon>Actinomycetota</taxon>
        <taxon>Actinomycetes</taxon>
        <taxon>Streptosporangiales</taxon>
        <taxon>Streptosporangiaceae</taxon>
        <taxon>Nonomuraea</taxon>
    </lineage>
</organism>
<comment type="caution">
    <text evidence="1">The sequence shown here is derived from an EMBL/GenBank/DDBJ whole genome shotgun (WGS) entry which is preliminary data.</text>
</comment>
<reference evidence="2" key="1">
    <citation type="journal article" date="2019" name="Int. J. Syst. Evol. Microbiol.">
        <title>The Global Catalogue of Microorganisms (GCM) 10K type strain sequencing project: providing services to taxonomists for standard genome sequencing and annotation.</title>
        <authorList>
            <consortium name="The Broad Institute Genomics Platform"/>
            <consortium name="The Broad Institute Genome Sequencing Center for Infectious Disease"/>
            <person name="Wu L."/>
            <person name="Ma J."/>
        </authorList>
    </citation>
    <scope>NUCLEOTIDE SEQUENCE [LARGE SCALE GENOMIC DNA]</scope>
    <source>
        <strain evidence="2">CGMCC 1.15399</strain>
    </source>
</reference>
<keyword evidence="2" id="KW-1185">Reference proteome</keyword>
<evidence type="ECO:0000313" key="2">
    <source>
        <dbReference type="Proteomes" id="UP001597097"/>
    </source>
</evidence>
<dbReference type="RefSeq" id="WP_219531903.1">
    <property type="nucleotide sequence ID" value="NZ_JAHKRM010000012.1"/>
</dbReference>
<name>A0ABW4G4K9_9ACTN</name>
<dbReference type="Proteomes" id="UP001597097">
    <property type="component" value="Unassembled WGS sequence"/>
</dbReference>
<protein>
    <submittedName>
        <fullName evidence="1">Uncharacterized protein</fullName>
    </submittedName>
</protein>
<dbReference type="EMBL" id="JBHUCM010000011">
    <property type="protein sequence ID" value="MFD1537653.1"/>
    <property type="molecule type" value="Genomic_DNA"/>
</dbReference>
<evidence type="ECO:0000313" key="1">
    <source>
        <dbReference type="EMBL" id="MFD1537653.1"/>
    </source>
</evidence>
<gene>
    <name evidence="1" type="ORF">ACFSJ0_11445</name>
</gene>
<sequence>MPLIPGPAVRGDGGLQDIATAGGLHAYQLRLHAEYGPVVPSSIRSGPST</sequence>